<name>A0AAN7WMW1_9SACH</name>
<dbReference type="EMBL" id="JAWIZZ010000045">
    <property type="protein sequence ID" value="KAK5780033.1"/>
    <property type="molecule type" value="Genomic_DNA"/>
</dbReference>
<evidence type="ECO:0000313" key="2">
    <source>
        <dbReference type="Proteomes" id="UP001306508"/>
    </source>
</evidence>
<evidence type="ECO:0000313" key="1">
    <source>
        <dbReference type="EMBL" id="KAK5780033.1"/>
    </source>
</evidence>
<gene>
    <name evidence="1" type="ORF">RI543_002573</name>
</gene>
<keyword evidence="2" id="KW-1185">Reference proteome</keyword>
<accession>A0AAN7WMW1</accession>
<reference evidence="2" key="1">
    <citation type="submission" date="2023-07" db="EMBL/GenBank/DDBJ databases">
        <title>A draft genome of Kazachstania heterogenica Y-27499.</title>
        <authorList>
            <person name="Donic C."/>
            <person name="Kralova J.S."/>
            <person name="Fidel L."/>
            <person name="Ben-Dor S."/>
            <person name="Jung S."/>
        </authorList>
    </citation>
    <scope>NUCLEOTIDE SEQUENCE [LARGE SCALE GENOMIC DNA]</scope>
    <source>
        <strain evidence="2">Y27499</strain>
    </source>
</reference>
<comment type="caution">
    <text evidence="1">The sequence shown here is derived from an EMBL/GenBank/DDBJ whole genome shotgun (WGS) entry which is preliminary data.</text>
</comment>
<dbReference type="Proteomes" id="UP001306508">
    <property type="component" value="Unassembled WGS sequence"/>
</dbReference>
<sequence length="67" mass="7850">MILATPYYSDIFLLKLDNKLIEIFTKDPKISKDYVVRKICKDLSILNLYSFQQAFGEVVEDIKNMSE</sequence>
<proteinExistence type="predicted"/>
<protein>
    <submittedName>
        <fullName evidence="1">Uncharacterized protein</fullName>
    </submittedName>
</protein>
<dbReference type="AlphaFoldDB" id="A0AAN7WMW1"/>
<organism evidence="1 2">
    <name type="scientific">Arxiozyma heterogenica</name>
    <dbReference type="NCBI Taxonomy" id="278026"/>
    <lineage>
        <taxon>Eukaryota</taxon>
        <taxon>Fungi</taxon>
        <taxon>Dikarya</taxon>
        <taxon>Ascomycota</taxon>
        <taxon>Saccharomycotina</taxon>
        <taxon>Saccharomycetes</taxon>
        <taxon>Saccharomycetales</taxon>
        <taxon>Saccharomycetaceae</taxon>
        <taxon>Arxiozyma</taxon>
    </lineage>
</organism>